<evidence type="ECO:0000313" key="1">
    <source>
        <dbReference type="EMBL" id="CAG8610730.1"/>
    </source>
</evidence>
<protein>
    <submittedName>
        <fullName evidence="1">437_t:CDS:1</fullName>
    </submittedName>
</protein>
<gene>
    <name evidence="1" type="ORF">PBRASI_LOCUS8151</name>
</gene>
<dbReference type="EMBL" id="CAJVPI010001395">
    <property type="protein sequence ID" value="CAG8610730.1"/>
    <property type="molecule type" value="Genomic_DNA"/>
</dbReference>
<organism evidence="1 2">
    <name type="scientific">Paraglomus brasilianum</name>
    <dbReference type="NCBI Taxonomy" id="144538"/>
    <lineage>
        <taxon>Eukaryota</taxon>
        <taxon>Fungi</taxon>
        <taxon>Fungi incertae sedis</taxon>
        <taxon>Mucoromycota</taxon>
        <taxon>Glomeromycotina</taxon>
        <taxon>Glomeromycetes</taxon>
        <taxon>Paraglomerales</taxon>
        <taxon>Paraglomeraceae</taxon>
        <taxon>Paraglomus</taxon>
    </lineage>
</organism>
<dbReference type="AlphaFoldDB" id="A0A9N9CQQ9"/>
<comment type="caution">
    <text evidence="1">The sequence shown here is derived from an EMBL/GenBank/DDBJ whole genome shotgun (WGS) entry which is preliminary data.</text>
</comment>
<reference evidence="1" key="1">
    <citation type="submission" date="2021-06" db="EMBL/GenBank/DDBJ databases">
        <authorList>
            <person name="Kallberg Y."/>
            <person name="Tangrot J."/>
            <person name="Rosling A."/>
        </authorList>
    </citation>
    <scope>NUCLEOTIDE SEQUENCE</scope>
    <source>
        <strain evidence="1">BR232B</strain>
    </source>
</reference>
<name>A0A9N9CQQ9_9GLOM</name>
<proteinExistence type="predicted"/>
<keyword evidence="2" id="KW-1185">Reference proteome</keyword>
<accession>A0A9N9CQQ9</accession>
<evidence type="ECO:0000313" key="2">
    <source>
        <dbReference type="Proteomes" id="UP000789739"/>
    </source>
</evidence>
<dbReference type="OrthoDB" id="2417035at2759"/>
<dbReference type="Proteomes" id="UP000789739">
    <property type="component" value="Unassembled WGS sequence"/>
</dbReference>
<sequence length="44" mass="5179">MLFVRLGLGYQRAVKQIFNDGSFREFPSIAEARRVTGINHIWKR</sequence>